<dbReference type="InterPro" id="IPR012337">
    <property type="entry name" value="RNaseH-like_sf"/>
</dbReference>
<evidence type="ECO:0000256" key="3">
    <source>
        <dbReference type="ARBA" id="ARBA00022679"/>
    </source>
</evidence>
<proteinExistence type="predicted"/>
<dbReference type="Proteomes" id="UP001058974">
    <property type="component" value="Chromosome 3"/>
</dbReference>
<dbReference type="SUPFAM" id="SSF53098">
    <property type="entry name" value="Ribonuclease H-like"/>
    <property type="match status" value="1"/>
</dbReference>
<dbReference type="PANTHER" id="PTHR44835:SF1">
    <property type="entry name" value="PROTEIN O-GLCNAC TRANSFERASE"/>
    <property type="match status" value="1"/>
</dbReference>
<dbReference type="Gramene" id="Psat03G0531300-T1">
    <property type="protein sequence ID" value="KAI5431099.1"/>
    <property type="gene ID" value="KIW84_035313"/>
</dbReference>
<dbReference type="InterPro" id="IPR025525">
    <property type="entry name" value="hAT-like_transposase_RNase-H"/>
</dbReference>
<dbReference type="PANTHER" id="PTHR44835">
    <property type="entry name" value="UDP-N-ACETYLGLUCOSAMINE--PEPTIDE N-ACETYLGLUCOSAMINYLTRANSFERASE SPINDLY-RELATED"/>
    <property type="match status" value="1"/>
</dbReference>
<evidence type="ECO:0000256" key="4">
    <source>
        <dbReference type="SAM" id="MobiDB-lite"/>
    </source>
</evidence>
<organism evidence="6 7">
    <name type="scientific">Pisum sativum</name>
    <name type="common">Garden pea</name>
    <name type="synonym">Lathyrus oleraceus</name>
    <dbReference type="NCBI Taxonomy" id="3888"/>
    <lineage>
        <taxon>Eukaryota</taxon>
        <taxon>Viridiplantae</taxon>
        <taxon>Streptophyta</taxon>
        <taxon>Embryophyta</taxon>
        <taxon>Tracheophyta</taxon>
        <taxon>Spermatophyta</taxon>
        <taxon>Magnoliopsida</taxon>
        <taxon>eudicotyledons</taxon>
        <taxon>Gunneridae</taxon>
        <taxon>Pentapetalae</taxon>
        <taxon>rosids</taxon>
        <taxon>fabids</taxon>
        <taxon>Fabales</taxon>
        <taxon>Fabaceae</taxon>
        <taxon>Papilionoideae</taxon>
        <taxon>50 kb inversion clade</taxon>
        <taxon>NPAAA clade</taxon>
        <taxon>Hologalegina</taxon>
        <taxon>IRL clade</taxon>
        <taxon>Fabeae</taxon>
        <taxon>Lathyrus</taxon>
    </lineage>
</organism>
<keyword evidence="2" id="KW-0328">Glycosyltransferase</keyword>
<dbReference type="EMBL" id="JAMSHJ010000003">
    <property type="protein sequence ID" value="KAI5431099.1"/>
    <property type="molecule type" value="Genomic_DNA"/>
</dbReference>
<evidence type="ECO:0000259" key="5">
    <source>
        <dbReference type="Pfam" id="PF14372"/>
    </source>
</evidence>
<name>A0A9D4Y1W7_PEA</name>
<gene>
    <name evidence="6" type="ORF">KIW84_035313</name>
</gene>
<dbReference type="InterPro" id="IPR051939">
    <property type="entry name" value="Glycosyltr_41/O-GlcNAc_trsf"/>
</dbReference>
<evidence type="ECO:0000256" key="2">
    <source>
        <dbReference type="ARBA" id="ARBA00022676"/>
    </source>
</evidence>
<comment type="caution">
    <text evidence="6">The sequence shown here is derived from an EMBL/GenBank/DDBJ whole genome shotgun (WGS) entry which is preliminary data.</text>
</comment>
<dbReference type="Pfam" id="PF14372">
    <property type="entry name" value="hAT-like_RNase-H"/>
    <property type="match status" value="1"/>
</dbReference>
<keyword evidence="7" id="KW-1185">Reference proteome</keyword>
<protein>
    <recommendedName>
        <fullName evidence="5">hAT-like transposase RNase-H fold domain-containing protein</fullName>
    </recommendedName>
</protein>
<dbReference type="AlphaFoldDB" id="A0A9D4Y1W7"/>
<feature type="domain" description="hAT-like transposase RNase-H fold" evidence="5">
    <location>
        <begin position="483"/>
        <end position="531"/>
    </location>
</feature>
<evidence type="ECO:0000313" key="6">
    <source>
        <dbReference type="EMBL" id="KAI5431099.1"/>
    </source>
</evidence>
<evidence type="ECO:0000256" key="1">
    <source>
        <dbReference type="ARBA" id="ARBA00004922"/>
    </source>
</evidence>
<feature type="region of interest" description="Disordered" evidence="4">
    <location>
        <begin position="54"/>
        <end position="75"/>
    </location>
</feature>
<comment type="pathway">
    <text evidence="1">Protein modification; protein glycosylation.</text>
</comment>
<evidence type="ECO:0000313" key="7">
    <source>
        <dbReference type="Proteomes" id="UP001058974"/>
    </source>
</evidence>
<dbReference type="GO" id="GO:0016757">
    <property type="term" value="F:glycosyltransferase activity"/>
    <property type="evidence" value="ECO:0007669"/>
    <property type="project" value="UniProtKB-KW"/>
</dbReference>
<reference evidence="6 7" key="1">
    <citation type="journal article" date="2022" name="Nat. Genet.">
        <title>Improved pea reference genome and pan-genome highlight genomic features and evolutionary characteristics.</title>
        <authorList>
            <person name="Yang T."/>
            <person name="Liu R."/>
            <person name="Luo Y."/>
            <person name="Hu S."/>
            <person name="Wang D."/>
            <person name="Wang C."/>
            <person name="Pandey M.K."/>
            <person name="Ge S."/>
            <person name="Xu Q."/>
            <person name="Li N."/>
            <person name="Li G."/>
            <person name="Huang Y."/>
            <person name="Saxena R.K."/>
            <person name="Ji Y."/>
            <person name="Li M."/>
            <person name="Yan X."/>
            <person name="He Y."/>
            <person name="Liu Y."/>
            <person name="Wang X."/>
            <person name="Xiang C."/>
            <person name="Varshney R.K."/>
            <person name="Ding H."/>
            <person name="Gao S."/>
            <person name="Zong X."/>
        </authorList>
    </citation>
    <scope>NUCLEOTIDE SEQUENCE [LARGE SCALE GENOMIC DNA]</scope>
    <source>
        <strain evidence="6 7">cv. Zhongwan 6</strain>
    </source>
</reference>
<sequence length="533" mass="60277">MILLEIVTSKILLHHHLIHHLTIKFYDRTPEQQVLLGYSTQDEGTRDEVLESGEATASMRTSRQPHGSVGGAAGQRAIAQSNSAGITDALFRYSAPEEDPIQLLGDVIRRLKSLKLKARALGLTLCKSFQEQQAIILHTCCNNQRFQCSNNCNKMPRSRWHLSRSNPATDRLHLDVGRNRHNHFCQPFVPTLQQTRNTPETGLPAIDYRIFDSLADPPETKQKHVEDFNNPAKITPTVLKIWARILCAIPNSRLVVKCKPFCCDGVRQRFLSTLEQLGLEPLRVDLLPLILLNHDHMIRCICSKPATSVQHGRFGLTLDVWTSSQSVGYVFITGHFVDSDWKLQRRILNVVMEPYPDSDSALSHAVSVCISDRNLEGRLFAITCNQPLTEVTIENLRPLLSVKNPLIFNGQLLIGSCISRTLSNVAYDLLGSGHASELQEVFSCLDTSDPDYKGTPSVQDWKLVETLCAYLKPLYDAANILMTTTYPTAITFFHEIWKLHLDLARVVMHEDPFISDLTKPMHEKIDKYWRRSV</sequence>
<dbReference type="GO" id="GO:0003677">
    <property type="term" value="F:DNA binding"/>
    <property type="evidence" value="ECO:0007669"/>
    <property type="project" value="InterPro"/>
</dbReference>
<dbReference type="Gene3D" id="3.40.50.2000">
    <property type="entry name" value="Glycogen Phosphorylase B"/>
    <property type="match status" value="1"/>
</dbReference>
<accession>A0A9D4Y1W7</accession>
<keyword evidence="3" id="KW-0808">Transferase</keyword>